<feature type="transmembrane region" description="Helical" evidence="1">
    <location>
        <begin position="316"/>
        <end position="336"/>
    </location>
</feature>
<evidence type="ECO:0000313" key="3">
    <source>
        <dbReference type="Proteomes" id="UP001200537"/>
    </source>
</evidence>
<sequence>MAYPHRIQRVAVGLTSFFVVMCFFALAAIHAELDSRGSIANSRSPVYISDEENASFAYRVDNTYINSHLVGVLELEPLSIDSELPAGVTKWLEPGTIAVSRAAKQYSDILESQFGPIQAVIDDAVILDGEVVVYYRPSNGKAFIDLARNEEGVFFSSGFAKDTREGALFGDVNYEQWSKYLLPVALLIFIFPLILNLRATRESVAELLAGEQFVLESIGAPRRQLIRHSLAYLYKPYLLGVSLAALLIFVLVMGYVRLPFTGFRLHSDIYLDASLRLIAYLVLATSITFSYLAWPNLRHTRTHSGMRWSFGTGTRLLLFGLGIVLTTVMGLFWLQIPDILVLPLMLLIVFLVILGLHSTLAVLCTVVTNFVTKKRGINLRTGVFFRWIINHPYQASRTGALAGGFVAVGVILVALFGIITGAQDPPPRPPEGIQVVKTSLTCSGDYASCLANAASNIASSDPKLAVYVATYNQGVAEISAGQVNPNHLQDYVQHRLVPEYGAQLDEISLSSRWAWIYTISEQEEDLLSQIQGIKFDTPITPLSIIDGESDRAIAETYRQQTSWLTFFTVLGFIYAMTSVWMQYARETTARAREFASMASLTGKSAVIARTMAMRNTVVNLVTGIASIGVGIFLASQFFFKFGEFFPWMFIISMGIIYLVFILTQAILMYVLVKKEAASWLPGKS</sequence>
<feature type="transmembrane region" description="Helical" evidence="1">
    <location>
        <begin position="237"/>
        <end position="257"/>
    </location>
</feature>
<feature type="transmembrane region" description="Helical" evidence="1">
    <location>
        <begin position="180"/>
        <end position="197"/>
    </location>
</feature>
<evidence type="ECO:0000256" key="1">
    <source>
        <dbReference type="SAM" id="Phobius"/>
    </source>
</evidence>
<feature type="transmembrane region" description="Helical" evidence="1">
    <location>
        <begin position="645"/>
        <end position="672"/>
    </location>
</feature>
<name>A0AAJ1BD13_9ACTO</name>
<accession>A0AAJ1BD13</accession>
<reference evidence="2" key="1">
    <citation type="submission" date="2022-01" db="EMBL/GenBank/DDBJ databases">
        <title>Collection of gut derived symbiotic bacterial strains cultured from healthy donors.</title>
        <authorList>
            <person name="Lin H."/>
            <person name="Kohout C."/>
            <person name="Waligurski E."/>
            <person name="Pamer E.G."/>
        </authorList>
    </citation>
    <scope>NUCLEOTIDE SEQUENCE</scope>
    <source>
        <strain evidence="2">DFI.7.46</strain>
    </source>
</reference>
<proteinExistence type="predicted"/>
<feature type="transmembrane region" description="Helical" evidence="1">
    <location>
        <begin position="342"/>
        <end position="371"/>
    </location>
</feature>
<feature type="transmembrane region" description="Helical" evidence="1">
    <location>
        <begin position="12"/>
        <end position="31"/>
    </location>
</feature>
<feature type="transmembrane region" description="Helical" evidence="1">
    <location>
        <begin position="563"/>
        <end position="583"/>
    </location>
</feature>
<evidence type="ECO:0000313" key="2">
    <source>
        <dbReference type="EMBL" id="MCG4617597.1"/>
    </source>
</evidence>
<comment type="caution">
    <text evidence="2">The sequence shown here is derived from an EMBL/GenBank/DDBJ whole genome shotgun (WGS) entry which is preliminary data.</text>
</comment>
<dbReference type="EMBL" id="JAKNHJ010000005">
    <property type="protein sequence ID" value="MCG4617597.1"/>
    <property type="molecule type" value="Genomic_DNA"/>
</dbReference>
<keyword evidence="1" id="KW-0812">Transmembrane</keyword>
<feature type="transmembrane region" description="Helical" evidence="1">
    <location>
        <begin position="400"/>
        <end position="419"/>
    </location>
</feature>
<protein>
    <submittedName>
        <fullName evidence="2">Uncharacterized protein</fullName>
    </submittedName>
</protein>
<keyword evidence="1" id="KW-1133">Transmembrane helix</keyword>
<organism evidence="2 3">
    <name type="scientific">Varibaculum cambriense</name>
    <dbReference type="NCBI Taxonomy" id="184870"/>
    <lineage>
        <taxon>Bacteria</taxon>
        <taxon>Bacillati</taxon>
        <taxon>Actinomycetota</taxon>
        <taxon>Actinomycetes</taxon>
        <taxon>Actinomycetales</taxon>
        <taxon>Actinomycetaceae</taxon>
        <taxon>Varibaculum</taxon>
    </lineage>
</organism>
<feature type="transmembrane region" description="Helical" evidence="1">
    <location>
        <begin position="617"/>
        <end position="639"/>
    </location>
</feature>
<dbReference type="RefSeq" id="WP_024058318.1">
    <property type="nucleotide sequence ID" value="NZ_JAGZVZ010000015.1"/>
</dbReference>
<feature type="transmembrane region" description="Helical" evidence="1">
    <location>
        <begin position="277"/>
        <end position="295"/>
    </location>
</feature>
<keyword evidence="1" id="KW-0472">Membrane</keyword>
<dbReference type="Proteomes" id="UP001200537">
    <property type="component" value="Unassembled WGS sequence"/>
</dbReference>
<gene>
    <name evidence="2" type="ORF">L0M99_03670</name>
</gene>
<dbReference type="AlphaFoldDB" id="A0AAJ1BD13"/>